<dbReference type="SMART" id="SM00388">
    <property type="entry name" value="HisKA"/>
    <property type="match status" value="1"/>
</dbReference>
<proteinExistence type="predicted"/>
<keyword evidence="4" id="KW-0597">Phosphoprotein</keyword>
<keyword evidence="5" id="KW-0808">Transferase</keyword>
<dbReference type="InterPro" id="IPR050428">
    <property type="entry name" value="TCS_sensor_his_kinase"/>
</dbReference>
<comment type="subcellular location">
    <subcellularLocation>
        <location evidence="2">Cell membrane</location>
    </subcellularLocation>
</comment>
<evidence type="ECO:0000256" key="1">
    <source>
        <dbReference type="ARBA" id="ARBA00000085"/>
    </source>
</evidence>
<protein>
    <recommendedName>
        <fullName evidence="3">histidine kinase</fullName>
        <ecNumber evidence="3">2.7.13.3</ecNumber>
    </recommendedName>
</protein>
<organism evidence="13 14">
    <name type="scientific">Paractinoplanes hotanensis</name>
    <dbReference type="NCBI Taxonomy" id="2906497"/>
    <lineage>
        <taxon>Bacteria</taxon>
        <taxon>Bacillati</taxon>
        <taxon>Actinomycetota</taxon>
        <taxon>Actinomycetes</taxon>
        <taxon>Micromonosporales</taxon>
        <taxon>Micromonosporaceae</taxon>
        <taxon>Paractinoplanes</taxon>
    </lineage>
</organism>
<accession>A0ABT0YEC5</accession>
<evidence type="ECO:0000256" key="4">
    <source>
        <dbReference type="ARBA" id="ARBA00022553"/>
    </source>
</evidence>
<evidence type="ECO:0000256" key="8">
    <source>
        <dbReference type="ARBA" id="ARBA00022989"/>
    </source>
</evidence>
<evidence type="ECO:0000256" key="2">
    <source>
        <dbReference type="ARBA" id="ARBA00004236"/>
    </source>
</evidence>
<dbReference type="Pfam" id="PF02518">
    <property type="entry name" value="HATPase_c"/>
    <property type="match status" value="1"/>
</dbReference>
<dbReference type="GO" id="GO:0016301">
    <property type="term" value="F:kinase activity"/>
    <property type="evidence" value="ECO:0007669"/>
    <property type="project" value="UniProtKB-KW"/>
</dbReference>
<dbReference type="SMART" id="SM00387">
    <property type="entry name" value="HATPase_c"/>
    <property type="match status" value="1"/>
</dbReference>
<dbReference type="CDD" id="cd00082">
    <property type="entry name" value="HisKA"/>
    <property type="match status" value="1"/>
</dbReference>
<reference evidence="13 14" key="1">
    <citation type="submission" date="2022-06" db="EMBL/GenBank/DDBJ databases">
        <title>Actinoplanes abujensis sp. nov., isolated from Nigerian arid soil.</title>
        <authorList>
            <person name="Ding P."/>
        </authorList>
    </citation>
    <scope>NUCLEOTIDE SEQUENCE [LARGE SCALE GENOMIC DNA]</scope>
    <source>
        <strain evidence="14">TRM88002</strain>
    </source>
</reference>
<comment type="caution">
    <text evidence="13">The sequence shown here is derived from an EMBL/GenBank/DDBJ whole genome shotgun (WGS) entry which is preliminary data.</text>
</comment>
<keyword evidence="8 11" id="KW-1133">Transmembrane helix</keyword>
<dbReference type="RefSeq" id="WP_251804135.1">
    <property type="nucleotide sequence ID" value="NZ_JAMQOL010000076.1"/>
</dbReference>
<comment type="catalytic activity">
    <reaction evidence="1">
        <text>ATP + protein L-histidine = ADP + protein N-phospho-L-histidine.</text>
        <dbReference type="EC" id="2.7.13.3"/>
    </reaction>
</comment>
<evidence type="ECO:0000256" key="5">
    <source>
        <dbReference type="ARBA" id="ARBA00022679"/>
    </source>
</evidence>
<dbReference type="PANTHER" id="PTHR45436:SF5">
    <property type="entry name" value="SENSOR HISTIDINE KINASE TRCS"/>
    <property type="match status" value="1"/>
</dbReference>
<dbReference type="InterPro" id="IPR036890">
    <property type="entry name" value="HATPase_C_sf"/>
</dbReference>
<feature type="transmembrane region" description="Helical" evidence="11">
    <location>
        <begin position="146"/>
        <end position="169"/>
    </location>
</feature>
<dbReference type="CDD" id="cd00075">
    <property type="entry name" value="HATPase"/>
    <property type="match status" value="1"/>
</dbReference>
<dbReference type="EMBL" id="JAMQOL010000076">
    <property type="protein sequence ID" value="MCM4084383.1"/>
    <property type="molecule type" value="Genomic_DNA"/>
</dbReference>
<evidence type="ECO:0000313" key="13">
    <source>
        <dbReference type="EMBL" id="MCM4084383.1"/>
    </source>
</evidence>
<dbReference type="InterPro" id="IPR003661">
    <property type="entry name" value="HisK_dim/P_dom"/>
</dbReference>
<keyword evidence="6 11" id="KW-0812">Transmembrane</keyword>
<dbReference type="Gene3D" id="1.10.287.130">
    <property type="match status" value="1"/>
</dbReference>
<dbReference type="Proteomes" id="UP001523216">
    <property type="component" value="Unassembled WGS sequence"/>
</dbReference>
<gene>
    <name evidence="13" type="ORF">LXN57_43300</name>
</gene>
<dbReference type="SUPFAM" id="SSF55874">
    <property type="entry name" value="ATPase domain of HSP90 chaperone/DNA topoisomerase II/histidine kinase"/>
    <property type="match status" value="1"/>
</dbReference>
<sequence length="407" mass="42502">MSRPDPDAALLRQARRTVAVQNVAAVALILLLFGVIVAYGVARGQRTDLTRALRQTAATVQDVSDVPAGRWIYFLDANGRLSSTADAPAGFPDRGALDRVRAGGAAETAAVDVGGTDYSVVTQSRGTDTVQVVGSLAGQEAERHRLLAALALAGLVGLAAAAVAGILLARRATAPLGEALTRQRRFVADASHELRTPVTQLHTRAQLLQQDFRDGAAPERTAADIELLLAGTRQLGDVIEDLLLSTHLERGTAAAAEVDLGVVAAGTVAAFAARAGEQQVDLLFEPDPDGPSLVRGREAALRRVVVALVDNALSHTPAGGRVTLQLHSDRKDRTVVLTVRDDGSGFDPVDAERLFDRFARGHGDHRRFGLGLALAREVITGHGGTIEAAGKPGQGAAFTVRLPGAGS</sequence>
<dbReference type="InterPro" id="IPR036097">
    <property type="entry name" value="HisK_dim/P_sf"/>
</dbReference>
<evidence type="ECO:0000256" key="6">
    <source>
        <dbReference type="ARBA" id="ARBA00022692"/>
    </source>
</evidence>
<keyword evidence="9" id="KW-0902">Two-component regulatory system</keyword>
<dbReference type="Pfam" id="PF00512">
    <property type="entry name" value="HisKA"/>
    <property type="match status" value="1"/>
</dbReference>
<evidence type="ECO:0000256" key="9">
    <source>
        <dbReference type="ARBA" id="ARBA00023012"/>
    </source>
</evidence>
<evidence type="ECO:0000259" key="12">
    <source>
        <dbReference type="PROSITE" id="PS50109"/>
    </source>
</evidence>
<dbReference type="SUPFAM" id="SSF47384">
    <property type="entry name" value="Homodimeric domain of signal transducing histidine kinase"/>
    <property type="match status" value="1"/>
</dbReference>
<evidence type="ECO:0000256" key="10">
    <source>
        <dbReference type="ARBA" id="ARBA00023136"/>
    </source>
</evidence>
<feature type="domain" description="Histidine kinase" evidence="12">
    <location>
        <begin position="189"/>
        <end position="406"/>
    </location>
</feature>
<dbReference type="InterPro" id="IPR005467">
    <property type="entry name" value="His_kinase_dom"/>
</dbReference>
<dbReference type="PANTHER" id="PTHR45436">
    <property type="entry name" value="SENSOR HISTIDINE KINASE YKOH"/>
    <property type="match status" value="1"/>
</dbReference>
<evidence type="ECO:0000256" key="7">
    <source>
        <dbReference type="ARBA" id="ARBA00022777"/>
    </source>
</evidence>
<evidence type="ECO:0000256" key="11">
    <source>
        <dbReference type="SAM" id="Phobius"/>
    </source>
</evidence>
<dbReference type="EC" id="2.7.13.3" evidence="3"/>
<keyword evidence="7 13" id="KW-0418">Kinase</keyword>
<keyword evidence="14" id="KW-1185">Reference proteome</keyword>
<keyword evidence="10 11" id="KW-0472">Membrane</keyword>
<dbReference type="InterPro" id="IPR003594">
    <property type="entry name" value="HATPase_dom"/>
</dbReference>
<dbReference type="PROSITE" id="PS50109">
    <property type="entry name" value="HIS_KIN"/>
    <property type="match status" value="1"/>
</dbReference>
<dbReference type="Gene3D" id="3.30.565.10">
    <property type="entry name" value="Histidine kinase-like ATPase, C-terminal domain"/>
    <property type="match status" value="1"/>
</dbReference>
<evidence type="ECO:0000313" key="14">
    <source>
        <dbReference type="Proteomes" id="UP001523216"/>
    </source>
</evidence>
<name>A0ABT0YEC5_9ACTN</name>
<feature type="transmembrane region" description="Helical" evidence="11">
    <location>
        <begin position="20"/>
        <end position="42"/>
    </location>
</feature>
<dbReference type="PRINTS" id="PR00344">
    <property type="entry name" value="BCTRLSENSOR"/>
</dbReference>
<dbReference type="InterPro" id="IPR004358">
    <property type="entry name" value="Sig_transdc_His_kin-like_C"/>
</dbReference>
<evidence type="ECO:0000256" key="3">
    <source>
        <dbReference type="ARBA" id="ARBA00012438"/>
    </source>
</evidence>